<dbReference type="InterPro" id="IPR036390">
    <property type="entry name" value="WH_DNA-bd_sf"/>
</dbReference>
<dbReference type="InterPro" id="IPR036388">
    <property type="entry name" value="WH-like_DNA-bd_sf"/>
</dbReference>
<proteinExistence type="predicted"/>
<dbReference type="AlphaFoldDB" id="A0A077LV64"/>
<evidence type="ECO:0000313" key="2">
    <source>
        <dbReference type="EMBL" id="CCH76637.1"/>
    </source>
</evidence>
<reference evidence="2 3" key="1">
    <citation type="journal article" date="2013" name="ISME J.">
        <title>A metabolic model for members of the genus Tetrasphaera involved in enhanced biological phosphorus removal.</title>
        <authorList>
            <person name="Kristiansen R."/>
            <person name="Nguyen H.T.T."/>
            <person name="Saunders A.M."/>
            <person name="Nielsen J.L."/>
            <person name="Wimmer R."/>
            <person name="Le V.Q."/>
            <person name="McIlroy S.J."/>
            <person name="Petrovski S."/>
            <person name="Seviour R.J."/>
            <person name="Calteau A."/>
            <person name="Nielsen K.L."/>
            <person name="Nielsen P.H."/>
        </authorList>
    </citation>
    <scope>NUCLEOTIDE SEQUENCE [LARGE SCALE GENOMIC DNA]</scope>
    <source>
        <strain evidence="2 3">T1-X7</strain>
    </source>
</reference>
<sequence length="140" mass="14966">MNGYQVIAAIAERTEGLWRPSAGSVYPALGLLEDEGLIVQVEQDGKKVYRLTEEGTAYVTAHAEELTDPWARVASPHEAFLDVRQEMHALMVAVGQVAQAGDPAQVTAAKAVLADAKRSLYRILAGDDPSGHTGSEPPVE</sequence>
<dbReference type="PANTHER" id="PTHR43252:SF2">
    <property type="entry name" value="TRANSCRIPTION REGULATOR, PADR-LIKE FAMILY"/>
    <property type="match status" value="1"/>
</dbReference>
<dbReference type="InterPro" id="IPR005149">
    <property type="entry name" value="Tscrpt_reg_PadR_N"/>
</dbReference>
<dbReference type="Proteomes" id="UP000035721">
    <property type="component" value="Unassembled WGS sequence"/>
</dbReference>
<organism evidence="2 3">
    <name type="scientific">Nostocoides japonicum T1-X7</name>
    <dbReference type="NCBI Taxonomy" id="1194083"/>
    <lineage>
        <taxon>Bacteria</taxon>
        <taxon>Bacillati</taxon>
        <taxon>Actinomycetota</taxon>
        <taxon>Actinomycetes</taxon>
        <taxon>Micrococcales</taxon>
        <taxon>Intrasporangiaceae</taxon>
        <taxon>Nostocoides</taxon>
    </lineage>
</organism>
<dbReference type="SUPFAM" id="SSF46785">
    <property type="entry name" value="Winged helix' DNA-binding domain"/>
    <property type="match status" value="1"/>
</dbReference>
<dbReference type="PANTHER" id="PTHR43252">
    <property type="entry name" value="TRANSCRIPTIONAL REGULATOR YQJI"/>
    <property type="match status" value="1"/>
</dbReference>
<protein>
    <submittedName>
        <fullName evidence="2">Transcriptional regulator, PadR-like family</fullName>
    </submittedName>
</protein>
<dbReference type="EMBL" id="CAJB01000042">
    <property type="protein sequence ID" value="CCH76637.1"/>
    <property type="molecule type" value="Genomic_DNA"/>
</dbReference>
<dbReference type="Pfam" id="PF03551">
    <property type="entry name" value="PadR"/>
    <property type="match status" value="1"/>
</dbReference>
<comment type="caution">
    <text evidence="2">The sequence shown here is derived from an EMBL/GenBank/DDBJ whole genome shotgun (WGS) entry which is preliminary data.</text>
</comment>
<evidence type="ECO:0000313" key="3">
    <source>
        <dbReference type="Proteomes" id="UP000035721"/>
    </source>
</evidence>
<feature type="domain" description="Transcription regulator PadR N-terminal" evidence="1">
    <location>
        <begin position="1"/>
        <end position="59"/>
    </location>
</feature>
<gene>
    <name evidence="2" type="ORF">BN12_1360025</name>
</gene>
<keyword evidence="3" id="KW-1185">Reference proteome</keyword>
<evidence type="ECO:0000259" key="1">
    <source>
        <dbReference type="Pfam" id="PF03551"/>
    </source>
</evidence>
<name>A0A077LV64_9MICO</name>
<accession>A0A077LV64</accession>
<dbReference type="Gene3D" id="1.10.10.10">
    <property type="entry name" value="Winged helix-like DNA-binding domain superfamily/Winged helix DNA-binding domain"/>
    <property type="match status" value="1"/>
</dbReference>